<dbReference type="InterPro" id="IPR036061">
    <property type="entry name" value="CheW-like_dom_sf"/>
</dbReference>
<gene>
    <name evidence="2" type="ORF">ABE65_017420</name>
</gene>
<organism evidence="2 3">
    <name type="scientific">Fictibacillus phosphorivorans</name>
    <dbReference type="NCBI Taxonomy" id="1221500"/>
    <lineage>
        <taxon>Bacteria</taxon>
        <taxon>Bacillati</taxon>
        <taxon>Bacillota</taxon>
        <taxon>Bacilli</taxon>
        <taxon>Bacillales</taxon>
        <taxon>Fictibacillaceae</taxon>
        <taxon>Fictibacillus</taxon>
    </lineage>
</organism>
<dbReference type="PANTHER" id="PTHR22617">
    <property type="entry name" value="CHEMOTAXIS SENSOR HISTIDINE KINASE-RELATED"/>
    <property type="match status" value="1"/>
</dbReference>
<name>A0A160IPY3_9BACL</name>
<dbReference type="RefSeq" id="WP_197480315.1">
    <property type="nucleotide sequence ID" value="NZ_CP015378.1"/>
</dbReference>
<dbReference type="PANTHER" id="PTHR22617:SF23">
    <property type="entry name" value="CHEMOTAXIS PROTEIN CHEW"/>
    <property type="match status" value="1"/>
</dbReference>
<sequence length="171" mass="19182">MKDAFDEFKAVAFKIGSEEFAFHVEQVLSIEKTQRVTVVPAMPKHVQGVINLRGTITPVINLSTLLFSEAESNPHDYSSQRYIVVKYEDKPFALVVDEATDVLDIPHDSIQTNTITDQNIPSYLTGISKLENRLLTILDVDQLLISEASALKHETLNHSLGSVEHEIQHSR</sequence>
<evidence type="ECO:0000259" key="1">
    <source>
        <dbReference type="PROSITE" id="PS50851"/>
    </source>
</evidence>
<protein>
    <recommendedName>
        <fullName evidence="1">CheW-like domain-containing protein</fullName>
    </recommendedName>
</protein>
<dbReference type="Proteomes" id="UP000076623">
    <property type="component" value="Chromosome"/>
</dbReference>
<dbReference type="Gene3D" id="2.30.30.40">
    <property type="entry name" value="SH3 Domains"/>
    <property type="match status" value="1"/>
</dbReference>
<accession>A0A160IPY3</accession>
<dbReference type="GO" id="GO:0006935">
    <property type="term" value="P:chemotaxis"/>
    <property type="evidence" value="ECO:0007669"/>
    <property type="project" value="InterPro"/>
</dbReference>
<dbReference type="AlphaFoldDB" id="A0A160IPY3"/>
<proteinExistence type="predicted"/>
<dbReference type="GO" id="GO:0007165">
    <property type="term" value="P:signal transduction"/>
    <property type="evidence" value="ECO:0007669"/>
    <property type="project" value="InterPro"/>
</dbReference>
<dbReference type="SUPFAM" id="SSF50341">
    <property type="entry name" value="CheW-like"/>
    <property type="match status" value="1"/>
</dbReference>
<dbReference type="Pfam" id="PF01584">
    <property type="entry name" value="CheW"/>
    <property type="match status" value="1"/>
</dbReference>
<dbReference type="PROSITE" id="PS50851">
    <property type="entry name" value="CHEW"/>
    <property type="match status" value="1"/>
</dbReference>
<dbReference type="Gene3D" id="2.40.50.180">
    <property type="entry name" value="CheA-289, Domain 4"/>
    <property type="match status" value="1"/>
</dbReference>
<dbReference type="EMBL" id="CP015378">
    <property type="protein sequence ID" value="ANC78483.1"/>
    <property type="molecule type" value="Genomic_DNA"/>
</dbReference>
<dbReference type="STRING" id="1221500.ABE65_017420"/>
<dbReference type="SMART" id="SM00260">
    <property type="entry name" value="CheW"/>
    <property type="match status" value="1"/>
</dbReference>
<evidence type="ECO:0000313" key="2">
    <source>
        <dbReference type="EMBL" id="ANC78483.1"/>
    </source>
</evidence>
<dbReference type="InterPro" id="IPR002545">
    <property type="entry name" value="CheW-lke_dom"/>
</dbReference>
<dbReference type="GO" id="GO:0005829">
    <property type="term" value="C:cytosol"/>
    <property type="evidence" value="ECO:0007669"/>
    <property type="project" value="TreeGrafter"/>
</dbReference>
<keyword evidence="3" id="KW-1185">Reference proteome</keyword>
<feature type="domain" description="CheW-like" evidence="1">
    <location>
        <begin position="7"/>
        <end position="149"/>
    </location>
</feature>
<evidence type="ECO:0000313" key="3">
    <source>
        <dbReference type="Proteomes" id="UP000076623"/>
    </source>
</evidence>
<reference evidence="2 3" key="1">
    <citation type="submission" date="2016-04" db="EMBL/GenBank/DDBJ databases">
        <title>Complete genome sequence of Fictibacillus phosphorivorans G25-29, a strain toxic to nematodes.</title>
        <authorList>
            <person name="Zheng Z."/>
        </authorList>
    </citation>
    <scope>NUCLEOTIDE SEQUENCE [LARGE SCALE GENOMIC DNA]</scope>
    <source>
        <strain evidence="2 3">G25-29</strain>
    </source>
</reference>
<dbReference type="InterPro" id="IPR039315">
    <property type="entry name" value="CheW"/>
</dbReference>
<dbReference type="KEGG" id="fpn:ABE65_017420"/>